<proteinExistence type="predicted"/>
<gene>
    <name evidence="1" type="ORF">BE221DRAFT_65038</name>
</gene>
<protein>
    <submittedName>
        <fullName evidence="1">Uncharacterized protein</fullName>
    </submittedName>
</protein>
<evidence type="ECO:0000313" key="1">
    <source>
        <dbReference type="EMBL" id="OUS41669.1"/>
    </source>
</evidence>
<organism evidence="1">
    <name type="scientific">Ostreococcus tauri</name>
    <name type="common">Marine green alga</name>
    <dbReference type="NCBI Taxonomy" id="70448"/>
    <lineage>
        <taxon>Eukaryota</taxon>
        <taxon>Viridiplantae</taxon>
        <taxon>Chlorophyta</taxon>
        <taxon>Mamiellophyceae</taxon>
        <taxon>Mamiellales</taxon>
        <taxon>Bathycoccaceae</taxon>
        <taxon>Ostreococcus</taxon>
    </lineage>
</organism>
<dbReference type="AlphaFoldDB" id="A0A1Y5HWK4"/>
<sequence length="55" mass="6012">MAIVLSVINNVLEIGGNNTFDLSLLNHQRDDEFAVGVVVPENLNNPIKMIPQTHG</sequence>
<dbReference type="Proteomes" id="UP000195557">
    <property type="component" value="Unassembled WGS sequence"/>
</dbReference>
<accession>A0A1Y5HWK4</accession>
<reference evidence="1" key="1">
    <citation type="submission" date="2017-04" db="EMBL/GenBank/DDBJ databases">
        <title>Population genomics of picophytoplankton unveils novel chromosome hypervariability.</title>
        <authorList>
            <consortium name="DOE Joint Genome Institute"/>
            <person name="Blanc-Mathieu R."/>
            <person name="Krasovec M."/>
            <person name="Hebrard M."/>
            <person name="Yau S."/>
            <person name="Desgranges E."/>
            <person name="Martin J."/>
            <person name="Schackwitz W."/>
            <person name="Kuo A."/>
            <person name="Salin G."/>
            <person name="Donnadieu C."/>
            <person name="Desdevises Y."/>
            <person name="Sanchez-Ferandin S."/>
            <person name="Moreau H."/>
            <person name="Rivals E."/>
            <person name="Grigoriev I.V."/>
            <person name="Grimsley N."/>
            <person name="Eyre-Walker A."/>
            <person name="Piganeau G."/>
        </authorList>
    </citation>
    <scope>NUCLEOTIDE SEQUENCE [LARGE SCALE GENOMIC DNA]</scope>
    <source>
        <strain evidence="1">RCC 1115</strain>
    </source>
</reference>
<name>A0A1Y5HWK4_OSTTA</name>
<dbReference type="EMBL" id="KZ155840">
    <property type="protein sequence ID" value="OUS41669.1"/>
    <property type="molecule type" value="Genomic_DNA"/>
</dbReference>